<dbReference type="EMBL" id="JAVDQX010000003">
    <property type="protein sequence ID" value="MDR6459919.1"/>
    <property type="molecule type" value="Genomic_DNA"/>
</dbReference>
<comment type="caution">
    <text evidence="1">The sequence shown here is derived from an EMBL/GenBank/DDBJ whole genome shotgun (WGS) entry which is preliminary data.</text>
</comment>
<accession>A0ACC6JA19</accession>
<name>A0ACC6JA19_9FLAO</name>
<evidence type="ECO:0000313" key="1">
    <source>
        <dbReference type="EMBL" id="MDR6459919.1"/>
    </source>
</evidence>
<proteinExistence type="predicted"/>
<evidence type="ECO:0000313" key="2">
    <source>
        <dbReference type="Proteomes" id="UP001184833"/>
    </source>
</evidence>
<gene>
    <name evidence="1" type="ORF">J2786_003042</name>
</gene>
<sequence>MRDYFSNLDNDVKRFIHSNYINSGMDYFNFMDTFLYSYGIISFNVVTNIDNNKYSSYIKFSDNNIFNETGEITIATDVSSDTAEERLANKLITLIHFSNYDDWVR</sequence>
<organism evidence="1 2">
    <name type="scientific">Chryseobacterium vietnamense</name>
    <dbReference type="NCBI Taxonomy" id="866785"/>
    <lineage>
        <taxon>Bacteria</taxon>
        <taxon>Pseudomonadati</taxon>
        <taxon>Bacteroidota</taxon>
        <taxon>Flavobacteriia</taxon>
        <taxon>Flavobacteriales</taxon>
        <taxon>Weeksellaceae</taxon>
        <taxon>Chryseobacterium group</taxon>
        <taxon>Chryseobacterium</taxon>
    </lineage>
</organism>
<reference evidence="1" key="1">
    <citation type="submission" date="2023-07" db="EMBL/GenBank/DDBJ databases">
        <title>Sorghum-associated microbial communities from plants grown in Nebraska, USA.</title>
        <authorList>
            <person name="Schachtman D."/>
        </authorList>
    </citation>
    <scope>NUCLEOTIDE SEQUENCE</scope>
    <source>
        <strain evidence="1">DS2329</strain>
    </source>
</reference>
<keyword evidence="2" id="KW-1185">Reference proteome</keyword>
<dbReference type="Proteomes" id="UP001184833">
    <property type="component" value="Unassembled WGS sequence"/>
</dbReference>
<protein>
    <submittedName>
        <fullName evidence="1">Uncharacterized protein</fullName>
    </submittedName>
</protein>